<organism evidence="1 2">
    <name type="scientific">Catenuloplanes nepalensis</name>
    <dbReference type="NCBI Taxonomy" id="587533"/>
    <lineage>
        <taxon>Bacteria</taxon>
        <taxon>Bacillati</taxon>
        <taxon>Actinomycetota</taxon>
        <taxon>Actinomycetes</taxon>
        <taxon>Micromonosporales</taxon>
        <taxon>Micromonosporaceae</taxon>
        <taxon>Catenuloplanes</taxon>
    </lineage>
</organism>
<proteinExistence type="predicted"/>
<evidence type="ECO:0000313" key="1">
    <source>
        <dbReference type="EMBL" id="MDP9796177.1"/>
    </source>
</evidence>
<comment type="caution">
    <text evidence="1">The sequence shown here is derived from an EMBL/GenBank/DDBJ whole genome shotgun (WGS) entry which is preliminary data.</text>
</comment>
<name>A0ABT9MXL4_9ACTN</name>
<accession>A0ABT9MXL4</accession>
<dbReference type="RefSeq" id="WP_306832552.1">
    <property type="nucleotide sequence ID" value="NZ_JAUSRA010000001.1"/>
</dbReference>
<gene>
    <name evidence="1" type="ORF">J2S43_004689</name>
</gene>
<reference evidence="1 2" key="1">
    <citation type="submission" date="2023-07" db="EMBL/GenBank/DDBJ databases">
        <title>Sequencing the genomes of 1000 actinobacteria strains.</title>
        <authorList>
            <person name="Klenk H.-P."/>
        </authorList>
    </citation>
    <scope>NUCLEOTIDE SEQUENCE [LARGE SCALE GENOMIC DNA]</scope>
    <source>
        <strain evidence="1 2">DSM 44710</strain>
    </source>
</reference>
<dbReference type="Proteomes" id="UP001240984">
    <property type="component" value="Unassembled WGS sequence"/>
</dbReference>
<keyword evidence="2" id="KW-1185">Reference proteome</keyword>
<evidence type="ECO:0000313" key="2">
    <source>
        <dbReference type="Proteomes" id="UP001240984"/>
    </source>
</evidence>
<protein>
    <submittedName>
        <fullName evidence="1">Uncharacterized protein</fullName>
    </submittedName>
</protein>
<sequence length="51" mass="5432">MTTDPQYTAAGLAAARARPRTAVAMADRYTLLTRLTMGWNVSAWTASACAV</sequence>
<dbReference type="EMBL" id="JAUSRA010000001">
    <property type="protein sequence ID" value="MDP9796177.1"/>
    <property type="molecule type" value="Genomic_DNA"/>
</dbReference>